<proteinExistence type="predicted"/>
<accession>A0AAN4Z6A0</accession>
<organism evidence="2 3">
    <name type="scientific">Pristionchus mayeri</name>
    <dbReference type="NCBI Taxonomy" id="1317129"/>
    <lineage>
        <taxon>Eukaryota</taxon>
        <taxon>Metazoa</taxon>
        <taxon>Ecdysozoa</taxon>
        <taxon>Nematoda</taxon>
        <taxon>Chromadorea</taxon>
        <taxon>Rhabditida</taxon>
        <taxon>Rhabditina</taxon>
        <taxon>Diplogasteromorpha</taxon>
        <taxon>Diplogasteroidea</taxon>
        <taxon>Neodiplogasteridae</taxon>
        <taxon>Pristionchus</taxon>
    </lineage>
</organism>
<dbReference type="EMBL" id="BTRK01000001">
    <property type="protein sequence ID" value="GMR34104.1"/>
    <property type="molecule type" value="Genomic_DNA"/>
</dbReference>
<keyword evidence="3" id="KW-1185">Reference proteome</keyword>
<feature type="region of interest" description="Disordered" evidence="1">
    <location>
        <begin position="401"/>
        <end position="514"/>
    </location>
</feature>
<feature type="region of interest" description="Disordered" evidence="1">
    <location>
        <begin position="784"/>
        <end position="807"/>
    </location>
</feature>
<dbReference type="AlphaFoldDB" id="A0AAN4Z6A0"/>
<evidence type="ECO:0000256" key="1">
    <source>
        <dbReference type="SAM" id="MobiDB-lite"/>
    </source>
</evidence>
<feature type="compositionally biased region" description="Low complexity" evidence="1">
    <location>
        <begin position="409"/>
        <end position="430"/>
    </location>
</feature>
<name>A0AAN4Z6A0_9BILA</name>
<reference evidence="3" key="1">
    <citation type="submission" date="2022-10" db="EMBL/GenBank/DDBJ databases">
        <title>Genome assembly of Pristionchus species.</title>
        <authorList>
            <person name="Yoshida K."/>
            <person name="Sommer R.J."/>
        </authorList>
    </citation>
    <scope>NUCLEOTIDE SEQUENCE [LARGE SCALE GENOMIC DNA]</scope>
    <source>
        <strain evidence="3">RS5460</strain>
    </source>
</reference>
<protein>
    <submittedName>
        <fullName evidence="2">Uncharacterized protein</fullName>
    </submittedName>
</protein>
<dbReference type="Proteomes" id="UP001328107">
    <property type="component" value="Unassembled WGS sequence"/>
</dbReference>
<evidence type="ECO:0000313" key="3">
    <source>
        <dbReference type="Proteomes" id="UP001328107"/>
    </source>
</evidence>
<evidence type="ECO:0000313" key="2">
    <source>
        <dbReference type="EMBL" id="GMR34104.1"/>
    </source>
</evidence>
<gene>
    <name evidence="2" type="ORF">PMAYCL1PPCAC_04299</name>
</gene>
<sequence length="830" mass="91809">MASNPEVIKVRNELRLTLLRKAQSSDDTESLIKRLEKCKISVGLLIHYSPMLALSVHGAQIVKSMISFARRDQLPQIGLSFIASWPLFETVLQCDHGIEVVLELLKPADFSDDLSRRSSLAREILEKSLAGYWYDHPNSLPVLEQCFPLVDDPLQSHIIRFGNFLSEVFKLPANSEVIPPMISHLSYNKPHIMEAINPWLLKQIKQNKEFVAEMATLILTASLEFAEFVLCWMMWFDKLFGLRGFLKCAVEQSSVSRVRRVMITRVVVGILLTRNSCLCEVLDDPDTVDFIVQVIDLKTRKMLAEAVLQRRWNKLSPEFAEQLCARLTSGYAVSPPCSPIRQEKDAVIDLGQDEEAEEQQAAADDVADDDDINEIGHSSSQVDRALEDALLASELQTEMMGGMDTDSTESPSCEVSRCSSPPSVVASSEAAGKEDDEATTEPVEPPVAKRQKMEKGSESLAQSPTAATPEKERSTTEMTSSAAEVKKEAVEEATTSSSSPLQQAQPVEEMKREEDEVEILEAPPKVIEDDDDIQIIEVPKTLSSIRNRGARPLLSARRQAKPAEVPLDEEQTARQSEFMLKLEQAIATEKTTVFKYFAAALLSGRVPRPVELADRICESAAALCTRSEGGLNLVVLVAEKWPHTRLNMSLAVGPLIHKLCLSGSGRRLLRHLLVQKTKQCFANLFFKNGGTPFMALLNEEHDLADDVFDLAERSLKEACVKAHKDDLVKTKHGVEFFRVLTESGLIPDLVVDVGAESKEASPYTVSAPDLAPSTVASEADTVPLDDALASPGRPNRIQHPSPEPTPLLDLVFDSHPTGLRDRAALRKRLG</sequence>
<comment type="caution">
    <text evidence="2">The sequence shown here is derived from an EMBL/GenBank/DDBJ whole genome shotgun (WGS) entry which is preliminary data.</text>
</comment>
<feature type="region of interest" description="Disordered" evidence="1">
    <location>
        <begin position="353"/>
        <end position="383"/>
    </location>
</feature>